<dbReference type="GO" id="GO:0005886">
    <property type="term" value="C:plasma membrane"/>
    <property type="evidence" value="ECO:0007669"/>
    <property type="project" value="UniProtKB-SubCell"/>
</dbReference>
<evidence type="ECO:0000256" key="9">
    <source>
        <dbReference type="SAM" id="Phobius"/>
    </source>
</evidence>
<keyword evidence="6" id="KW-0406">Ion transport</keyword>
<keyword evidence="3" id="KW-1003">Cell membrane</keyword>
<dbReference type="AlphaFoldDB" id="A0AAV4F190"/>
<gene>
    <name evidence="10" type="ORF">ElyMa_000222500</name>
</gene>
<feature type="transmembrane region" description="Helical" evidence="9">
    <location>
        <begin position="169"/>
        <end position="186"/>
    </location>
</feature>
<dbReference type="GO" id="GO:0034220">
    <property type="term" value="P:monoatomic ion transmembrane transport"/>
    <property type="evidence" value="ECO:0007669"/>
    <property type="project" value="UniProtKB-KW"/>
</dbReference>
<keyword evidence="7 9" id="KW-0472">Membrane</keyword>
<dbReference type="EMBL" id="BMAT01000432">
    <property type="protein sequence ID" value="GFR66216.1"/>
    <property type="molecule type" value="Genomic_DNA"/>
</dbReference>
<keyword evidence="5 9" id="KW-1133">Transmembrane helix</keyword>
<evidence type="ECO:0000313" key="10">
    <source>
        <dbReference type="EMBL" id="GFR66216.1"/>
    </source>
</evidence>
<evidence type="ECO:0000313" key="11">
    <source>
        <dbReference type="Proteomes" id="UP000762676"/>
    </source>
</evidence>
<name>A0AAV4F190_9GAST</name>
<proteinExistence type="predicted"/>
<evidence type="ECO:0000256" key="2">
    <source>
        <dbReference type="ARBA" id="ARBA00022448"/>
    </source>
</evidence>
<organism evidence="10 11">
    <name type="scientific">Elysia marginata</name>
    <dbReference type="NCBI Taxonomy" id="1093978"/>
    <lineage>
        <taxon>Eukaryota</taxon>
        <taxon>Metazoa</taxon>
        <taxon>Spiralia</taxon>
        <taxon>Lophotrochozoa</taxon>
        <taxon>Mollusca</taxon>
        <taxon>Gastropoda</taxon>
        <taxon>Heterobranchia</taxon>
        <taxon>Euthyneura</taxon>
        <taxon>Panpulmonata</taxon>
        <taxon>Sacoglossa</taxon>
        <taxon>Placobranchoidea</taxon>
        <taxon>Plakobranchidae</taxon>
        <taxon>Elysia</taxon>
    </lineage>
</organism>
<keyword evidence="11" id="KW-1185">Reference proteome</keyword>
<keyword evidence="4 9" id="KW-0812">Transmembrane</keyword>
<comment type="subcellular location">
    <subcellularLocation>
        <location evidence="1">Cell membrane</location>
        <topology evidence="1">Multi-pass membrane protein</topology>
    </subcellularLocation>
</comment>
<evidence type="ECO:0000256" key="8">
    <source>
        <dbReference type="ARBA" id="ARBA00023303"/>
    </source>
</evidence>
<dbReference type="Proteomes" id="UP000762676">
    <property type="component" value="Unassembled WGS sequence"/>
</dbReference>
<evidence type="ECO:0000256" key="3">
    <source>
        <dbReference type="ARBA" id="ARBA00022475"/>
    </source>
</evidence>
<evidence type="ECO:0000256" key="7">
    <source>
        <dbReference type="ARBA" id="ARBA00023136"/>
    </source>
</evidence>
<evidence type="ECO:0000256" key="4">
    <source>
        <dbReference type="ARBA" id="ARBA00022692"/>
    </source>
</evidence>
<sequence length="333" mass="38194">MWLLPFSPAVKTLESNPRPPFSSPVDEKPENLNSSQIDEVLEKSGCNEEGYGDLGEHCKLLEKTLGQMGARFLDEEENVPWDRDPDIMPILKAKCWVPSIMEDHHGDYTDNVCGNHINRVIRGKEKQVRKRSKNILDDKIQQVRQRRAYFNRKSIFGSYNAIVSYRMSFLLFIFAMVLLFPSLLWWKLSPSIWCGLNIDKTLDLLQQIQTSEPDARRKTYQDISRETAAEAMSSGKTTKTFLFCKILVCGASIAVLCAAYQKIQKRVYTLVVELEELSDIAKLIPFQDHFVFQYKKRPGKQTIVAFFGNGTTQDSSNSSGLLQSDFRYRLDLL</sequence>
<keyword evidence="8" id="KW-0407">Ion channel</keyword>
<evidence type="ECO:0000256" key="6">
    <source>
        <dbReference type="ARBA" id="ARBA00023065"/>
    </source>
</evidence>
<evidence type="ECO:0000256" key="1">
    <source>
        <dbReference type="ARBA" id="ARBA00004651"/>
    </source>
</evidence>
<evidence type="ECO:0000256" key="5">
    <source>
        <dbReference type="ARBA" id="ARBA00022989"/>
    </source>
</evidence>
<keyword evidence="2" id="KW-0813">Transport</keyword>
<accession>A0AAV4F190</accession>
<dbReference type="Pfam" id="PF00876">
    <property type="entry name" value="Innexin"/>
    <property type="match status" value="1"/>
</dbReference>
<reference evidence="10 11" key="1">
    <citation type="journal article" date="2021" name="Elife">
        <title>Chloroplast acquisition without the gene transfer in kleptoplastic sea slugs, Plakobranchus ocellatus.</title>
        <authorList>
            <person name="Maeda T."/>
            <person name="Takahashi S."/>
            <person name="Yoshida T."/>
            <person name="Shimamura S."/>
            <person name="Takaki Y."/>
            <person name="Nagai Y."/>
            <person name="Toyoda A."/>
            <person name="Suzuki Y."/>
            <person name="Arimoto A."/>
            <person name="Ishii H."/>
            <person name="Satoh N."/>
            <person name="Nishiyama T."/>
            <person name="Hasebe M."/>
            <person name="Maruyama T."/>
            <person name="Minagawa J."/>
            <person name="Obokata J."/>
            <person name="Shigenobu S."/>
        </authorList>
    </citation>
    <scope>NUCLEOTIDE SEQUENCE [LARGE SCALE GENOMIC DNA]</scope>
</reference>
<comment type="caution">
    <text evidence="10">The sequence shown here is derived from an EMBL/GenBank/DDBJ whole genome shotgun (WGS) entry which is preliminary data.</text>
</comment>
<protein>
    <submittedName>
        <fullName evidence="10">Pannexin 10</fullName>
    </submittedName>
</protein>
<feature type="transmembrane region" description="Helical" evidence="9">
    <location>
        <begin position="240"/>
        <end position="260"/>
    </location>
</feature>
<dbReference type="InterPro" id="IPR000990">
    <property type="entry name" value="Innexin"/>
</dbReference>